<evidence type="ECO:0000256" key="3">
    <source>
        <dbReference type="ARBA" id="ARBA00022741"/>
    </source>
</evidence>
<dbReference type="InterPro" id="IPR017871">
    <property type="entry name" value="ABC_transporter-like_CS"/>
</dbReference>
<dbReference type="PANTHER" id="PTHR42711:SF16">
    <property type="entry name" value="ABC TRANSPORTER ATP-BINDING PROTEIN"/>
    <property type="match status" value="1"/>
</dbReference>
<keyword evidence="4 7" id="KW-0067">ATP-binding</keyword>
<dbReference type="AlphaFoldDB" id="A0AAJ6AP72"/>
<name>A0AAJ6AP72_9MICC</name>
<proteinExistence type="predicted"/>
<dbReference type="InterPro" id="IPR050763">
    <property type="entry name" value="ABC_transporter_ATP-binding"/>
</dbReference>
<dbReference type="Pfam" id="PF00005">
    <property type="entry name" value="ABC_tran"/>
    <property type="match status" value="1"/>
</dbReference>
<dbReference type="Proteomes" id="UP001224674">
    <property type="component" value="Chromosome"/>
</dbReference>
<dbReference type="InterPro" id="IPR003593">
    <property type="entry name" value="AAA+_ATPase"/>
</dbReference>
<evidence type="ECO:0000256" key="1">
    <source>
        <dbReference type="ARBA" id="ARBA00004202"/>
    </source>
</evidence>
<evidence type="ECO:0000256" key="5">
    <source>
        <dbReference type="ARBA" id="ARBA00023251"/>
    </source>
</evidence>
<dbReference type="PROSITE" id="PS00211">
    <property type="entry name" value="ABC_TRANSPORTER_1"/>
    <property type="match status" value="1"/>
</dbReference>
<dbReference type="SMART" id="SM00382">
    <property type="entry name" value="AAA"/>
    <property type="match status" value="1"/>
</dbReference>
<keyword evidence="3" id="KW-0547">Nucleotide-binding</keyword>
<dbReference type="InterPro" id="IPR027417">
    <property type="entry name" value="P-loop_NTPase"/>
</dbReference>
<dbReference type="PROSITE" id="PS50893">
    <property type="entry name" value="ABC_TRANSPORTER_2"/>
    <property type="match status" value="1"/>
</dbReference>
<dbReference type="EMBL" id="CP122566">
    <property type="protein sequence ID" value="WGH93671.1"/>
    <property type="molecule type" value="Genomic_DNA"/>
</dbReference>
<feature type="domain" description="ABC transporter" evidence="6">
    <location>
        <begin position="21"/>
        <end position="250"/>
    </location>
</feature>
<dbReference type="GO" id="GO:0005524">
    <property type="term" value="F:ATP binding"/>
    <property type="evidence" value="ECO:0007669"/>
    <property type="project" value="UniProtKB-KW"/>
</dbReference>
<dbReference type="Gene3D" id="3.40.50.300">
    <property type="entry name" value="P-loop containing nucleotide triphosphate hydrolases"/>
    <property type="match status" value="1"/>
</dbReference>
<dbReference type="PANTHER" id="PTHR42711">
    <property type="entry name" value="ABC TRANSPORTER ATP-BINDING PROTEIN"/>
    <property type="match status" value="1"/>
</dbReference>
<keyword evidence="5" id="KW-0046">Antibiotic resistance</keyword>
<protein>
    <submittedName>
        <fullName evidence="7">ABC transporter ATP-binding protein</fullName>
    </submittedName>
</protein>
<dbReference type="GO" id="GO:0016887">
    <property type="term" value="F:ATP hydrolysis activity"/>
    <property type="evidence" value="ECO:0007669"/>
    <property type="project" value="InterPro"/>
</dbReference>
<keyword evidence="2" id="KW-0813">Transport</keyword>
<dbReference type="SUPFAM" id="SSF52540">
    <property type="entry name" value="P-loop containing nucleoside triphosphate hydrolases"/>
    <property type="match status" value="1"/>
</dbReference>
<dbReference type="CDD" id="cd03230">
    <property type="entry name" value="ABC_DR_subfamily_A"/>
    <property type="match status" value="1"/>
</dbReference>
<accession>A0AAJ6AP72</accession>
<evidence type="ECO:0000313" key="8">
    <source>
        <dbReference type="Proteomes" id="UP001224674"/>
    </source>
</evidence>
<dbReference type="RefSeq" id="WP_244924660.1">
    <property type="nucleotide sequence ID" value="NZ_CP122566.1"/>
</dbReference>
<dbReference type="InterPro" id="IPR003439">
    <property type="entry name" value="ABC_transporter-like_ATP-bd"/>
</dbReference>
<gene>
    <name evidence="7" type="ORF">QDX21_02410</name>
</gene>
<dbReference type="GO" id="GO:0005886">
    <property type="term" value="C:plasma membrane"/>
    <property type="evidence" value="ECO:0007669"/>
    <property type="project" value="UniProtKB-SubCell"/>
</dbReference>
<comment type="subcellular location">
    <subcellularLocation>
        <location evidence="1">Cell membrane</location>
        <topology evidence="1">Peripheral membrane protein</topology>
    </subcellularLocation>
</comment>
<evidence type="ECO:0000313" key="7">
    <source>
        <dbReference type="EMBL" id="WGH93671.1"/>
    </source>
</evidence>
<evidence type="ECO:0000259" key="6">
    <source>
        <dbReference type="PROSITE" id="PS50893"/>
    </source>
</evidence>
<keyword evidence="8" id="KW-1185">Reference proteome</keyword>
<reference evidence="7 8" key="1">
    <citation type="submission" date="2023-03" db="EMBL/GenBank/DDBJ databases">
        <title>Complete genome sequences of several Auritidibacter ignavus strains isolated from ear infections.</title>
        <authorList>
            <person name="Baehr T."/>
            <person name="Baumhoegger A.M."/>
        </authorList>
    </citation>
    <scope>NUCLEOTIDE SEQUENCE [LARGE SCALE GENOMIC DNA]</scope>
    <source>
        <strain evidence="7 8">BABAE-6</strain>
    </source>
</reference>
<evidence type="ECO:0000256" key="2">
    <source>
        <dbReference type="ARBA" id="ARBA00022448"/>
    </source>
</evidence>
<sequence>MTSASSLHPDTSNAGSDQILLDVDDVWLSVNSDEGTVNILRGMSLQARAGEVTALLGPNGAGKTTTLSIAQGLVKPSAGSVRLLGQDPFTATAALRSQVGVMLQDGGLPPSVTPLRLIEHLAHLYREPLDIYALINRLEITEFQDRTIRRLSGGQQQRVAMAAALIGRPSVIFLDEPSAGLDPVSRRVVFELIQQMKHAGLAIVLTTHLLDDAEKLADRVILINHGRVEREGTVAELTDHHDRPAVLFSVETPLSDHALADVPEALSVHRVTATEATGMVGMETWQVRGLQEPADYVELTRWWQRWDILPRDLSMSRRSLEDVFWEVTP</sequence>
<organism evidence="7 8">
    <name type="scientific">Auritidibacter ignavus</name>
    <dbReference type="NCBI Taxonomy" id="678932"/>
    <lineage>
        <taxon>Bacteria</taxon>
        <taxon>Bacillati</taxon>
        <taxon>Actinomycetota</taxon>
        <taxon>Actinomycetes</taxon>
        <taxon>Micrococcales</taxon>
        <taxon>Micrococcaceae</taxon>
        <taxon>Auritidibacter</taxon>
    </lineage>
</organism>
<dbReference type="GO" id="GO:0046677">
    <property type="term" value="P:response to antibiotic"/>
    <property type="evidence" value="ECO:0007669"/>
    <property type="project" value="UniProtKB-KW"/>
</dbReference>
<evidence type="ECO:0000256" key="4">
    <source>
        <dbReference type="ARBA" id="ARBA00022840"/>
    </source>
</evidence>